<dbReference type="InterPro" id="IPR050855">
    <property type="entry name" value="NDM-1-like"/>
</dbReference>
<dbReference type="Gene3D" id="3.60.15.10">
    <property type="entry name" value="Ribonuclease Z/Hydroxyacylglutathione hydrolase-like"/>
    <property type="match status" value="1"/>
</dbReference>
<dbReference type="RefSeq" id="WP_083047405.1">
    <property type="nucleotide sequence ID" value="NZ_MWQY01000001.1"/>
</dbReference>
<dbReference type="Pfam" id="PF00753">
    <property type="entry name" value="Lactamase_B"/>
    <property type="match status" value="1"/>
</dbReference>
<dbReference type="OrthoDB" id="367237at2"/>
<reference evidence="2 3" key="1">
    <citation type="submission" date="2017-03" db="EMBL/GenBank/DDBJ databases">
        <title>Draft Genome sequence of Marispirochaeta sp. strain JC444.</title>
        <authorList>
            <person name="Shivani Y."/>
            <person name="Subhash Y."/>
            <person name="Sasikala C."/>
            <person name="Ramana C."/>
        </authorList>
    </citation>
    <scope>NUCLEOTIDE SEQUENCE [LARGE SCALE GENOMIC DNA]</scope>
    <source>
        <strain evidence="2 3">JC444</strain>
    </source>
</reference>
<dbReference type="PANTHER" id="PTHR42951">
    <property type="entry name" value="METALLO-BETA-LACTAMASE DOMAIN-CONTAINING"/>
    <property type="match status" value="1"/>
</dbReference>
<dbReference type="EMBL" id="MWQY01000001">
    <property type="protein sequence ID" value="ORC38356.1"/>
    <property type="molecule type" value="Genomic_DNA"/>
</dbReference>
<dbReference type="STRING" id="1963862.B4O97_00950"/>
<organism evidence="2 3">
    <name type="scientific">Marispirochaeta aestuarii</name>
    <dbReference type="NCBI Taxonomy" id="1963862"/>
    <lineage>
        <taxon>Bacteria</taxon>
        <taxon>Pseudomonadati</taxon>
        <taxon>Spirochaetota</taxon>
        <taxon>Spirochaetia</taxon>
        <taxon>Spirochaetales</taxon>
        <taxon>Spirochaetaceae</taxon>
        <taxon>Marispirochaeta</taxon>
    </lineage>
</organism>
<gene>
    <name evidence="2" type="ORF">B4O97_00950</name>
</gene>
<evidence type="ECO:0000259" key="1">
    <source>
        <dbReference type="SMART" id="SM00849"/>
    </source>
</evidence>
<dbReference type="PANTHER" id="PTHR42951:SF17">
    <property type="entry name" value="METALLO-BETA-LACTAMASE DOMAIN-CONTAINING PROTEIN"/>
    <property type="match status" value="1"/>
</dbReference>
<dbReference type="SMART" id="SM00849">
    <property type="entry name" value="Lactamase_B"/>
    <property type="match status" value="1"/>
</dbReference>
<evidence type="ECO:0000313" key="2">
    <source>
        <dbReference type="EMBL" id="ORC38356.1"/>
    </source>
</evidence>
<name>A0A1Y1S3X2_9SPIO</name>
<dbReference type="SUPFAM" id="SSF56281">
    <property type="entry name" value="Metallo-hydrolase/oxidoreductase"/>
    <property type="match status" value="1"/>
</dbReference>
<accession>A0A1Y1S3X2</accession>
<dbReference type="CDD" id="cd07721">
    <property type="entry name" value="yflN-like_MBL-fold"/>
    <property type="match status" value="1"/>
</dbReference>
<dbReference type="InterPro" id="IPR001279">
    <property type="entry name" value="Metallo-B-lactamas"/>
</dbReference>
<dbReference type="AlphaFoldDB" id="A0A1Y1S3X2"/>
<evidence type="ECO:0000313" key="3">
    <source>
        <dbReference type="Proteomes" id="UP000192343"/>
    </source>
</evidence>
<sequence>MQPVLPFLEIHPVSIGHAHVYLIKAGDTGVLVDTGIPGSEQKILAAASKAGLEPKKISLILLTHAHYDHAGSLAALREASGAPVCCSRYEETHLLSGRTPFPKGLGLYSKAVSKLAGTILAGRKQFTAVQPDILITDERDLSDFGIPGRIVPMPGHSGGSIALLLENGAAFIGDAAFNILPWSVVPPFADDPEDLLTSWRYLLQSGAEHFYPGHGKPFSRDKLAGSLEKLIKKAQRESGEKID</sequence>
<dbReference type="Proteomes" id="UP000192343">
    <property type="component" value="Unassembled WGS sequence"/>
</dbReference>
<feature type="domain" description="Metallo-beta-lactamase" evidence="1">
    <location>
        <begin position="17"/>
        <end position="214"/>
    </location>
</feature>
<keyword evidence="3" id="KW-1185">Reference proteome</keyword>
<protein>
    <recommendedName>
        <fullName evidence="1">Metallo-beta-lactamase domain-containing protein</fullName>
    </recommendedName>
</protein>
<proteinExistence type="predicted"/>
<dbReference type="InterPro" id="IPR036866">
    <property type="entry name" value="RibonucZ/Hydroxyglut_hydro"/>
</dbReference>
<comment type="caution">
    <text evidence="2">The sequence shown here is derived from an EMBL/GenBank/DDBJ whole genome shotgun (WGS) entry which is preliminary data.</text>
</comment>